<dbReference type="InterPro" id="IPR019734">
    <property type="entry name" value="TPR_rpt"/>
</dbReference>
<dbReference type="PRINTS" id="PR00364">
    <property type="entry name" value="DISEASERSIST"/>
</dbReference>
<dbReference type="Proteomes" id="UP000649573">
    <property type="component" value="Unassembled WGS sequence"/>
</dbReference>
<dbReference type="SUPFAM" id="SSF48452">
    <property type="entry name" value="TPR-like"/>
    <property type="match status" value="1"/>
</dbReference>
<dbReference type="Pfam" id="PF13374">
    <property type="entry name" value="TPR_10"/>
    <property type="match status" value="2"/>
</dbReference>
<sequence>MDDAWDFFVSYTGVDRAWAEWIAWQLEEQGHRVLLQAWDMVPGTNWVDVMHRGVQHSERTIAVLSAAYLKSVYGTSEWQAAWRDDANGGSRKLIPLRVEDCEQPGLLGSIVSADLFGLDESAARSQLLRTVQGAATGRLKPGERPDFPGLRVKPGFPGALPDVWNVPPPNPNFTGRVESLDRLAEALRSGSTVSVHSLHGMGGVGKTQIAVEYAHRFASRFDVVWWIPAEQPTLIPDHLAELGVALGLDADPPPTVAQVLAALRSRQRWLLVFDNADDPAALHPYRPSGAGSVLITTRCAGFTALGKVLDVDVLSRAESVALLRLRVPSATEQQANDLADVMGDLPLAIEQASAYLETTGLPPDEYLALFAARSVDLISRGQVLGRTETLSTLWDMSLAKVAEESPAAVELLDLLAWMAPEPVPLDLFVGHPDHLPPALADAARDPLSWTDTVGPLVKWFFVQRTDTEVTIVHRLLQESLRARHLAVSAAEPKVSTIRRLLRNDLPQDIIGEPAAWPRWRSLLPHVLAVTEPQAGPADEHSGWLLDRAATYLHFISRTGDAIPLFERAVAIRTEIHGSGSRWVAASLNNLGRALIDQGRVAEAVSLLERVVSRYEAVYPPGLCYALENLGMAYHFLGRSAEALPLLERAVAIRMVRAGSSHPTVATGLGNLGAVLSWLGRSQEAMHRLQGALAIFNATHGPDHIESASIYCHIGELLSESGRGEEGKDAILRGLAIAESALGPDHEFVATCLTILAETLERMGHVDDAQKAWERARKVLEKNGKGAAS</sequence>
<dbReference type="PROSITE" id="PS50104">
    <property type="entry name" value="TIR"/>
    <property type="match status" value="1"/>
</dbReference>
<dbReference type="Pfam" id="PF13676">
    <property type="entry name" value="TIR_2"/>
    <property type="match status" value="1"/>
</dbReference>
<dbReference type="InterPro" id="IPR011990">
    <property type="entry name" value="TPR-like_helical_dom_sf"/>
</dbReference>
<dbReference type="SUPFAM" id="SSF52540">
    <property type="entry name" value="P-loop containing nucleoside triphosphate hydrolases"/>
    <property type="match status" value="1"/>
</dbReference>
<dbReference type="InterPro" id="IPR035897">
    <property type="entry name" value="Toll_tir_struct_dom_sf"/>
</dbReference>
<dbReference type="SMART" id="SM00028">
    <property type="entry name" value="TPR"/>
    <property type="match status" value="5"/>
</dbReference>
<dbReference type="InterPro" id="IPR000157">
    <property type="entry name" value="TIR_dom"/>
</dbReference>
<dbReference type="GO" id="GO:0005524">
    <property type="term" value="F:ATP binding"/>
    <property type="evidence" value="ECO:0007669"/>
    <property type="project" value="UniProtKB-KW"/>
</dbReference>
<dbReference type="PANTHER" id="PTHR46082:SF6">
    <property type="entry name" value="AAA+ ATPASE DOMAIN-CONTAINING PROTEIN-RELATED"/>
    <property type="match status" value="1"/>
</dbReference>
<gene>
    <name evidence="2" type="ORF">GCM10010178_63480</name>
</gene>
<dbReference type="Pfam" id="PF13424">
    <property type="entry name" value="TPR_12"/>
    <property type="match status" value="2"/>
</dbReference>
<dbReference type="InterPro" id="IPR027417">
    <property type="entry name" value="P-loop_NTPase"/>
</dbReference>
<dbReference type="Gene3D" id="3.40.50.10140">
    <property type="entry name" value="Toll/interleukin-1 receptor homology (TIR) domain"/>
    <property type="match status" value="1"/>
</dbReference>
<evidence type="ECO:0000259" key="1">
    <source>
        <dbReference type="PROSITE" id="PS50104"/>
    </source>
</evidence>
<feature type="domain" description="TIR" evidence="1">
    <location>
        <begin position="3"/>
        <end position="135"/>
    </location>
</feature>
<proteinExistence type="predicted"/>
<dbReference type="NCBIfam" id="NF040586">
    <property type="entry name" value="FxSxx_TPR"/>
    <property type="match status" value="1"/>
</dbReference>
<dbReference type="SUPFAM" id="SSF52200">
    <property type="entry name" value="Toll/Interleukin receptor TIR domain"/>
    <property type="match status" value="1"/>
</dbReference>
<dbReference type="RefSeq" id="WP_189257431.1">
    <property type="nucleotide sequence ID" value="NZ_BMRE01000036.1"/>
</dbReference>
<name>A0ABQ2V048_9PSEU</name>
<dbReference type="Gene3D" id="1.25.40.10">
    <property type="entry name" value="Tetratricopeptide repeat domain"/>
    <property type="match status" value="2"/>
</dbReference>
<reference evidence="3" key="1">
    <citation type="journal article" date="2019" name="Int. J. Syst. Evol. Microbiol.">
        <title>The Global Catalogue of Microorganisms (GCM) 10K type strain sequencing project: providing services to taxonomists for standard genome sequencing and annotation.</title>
        <authorList>
            <consortium name="The Broad Institute Genomics Platform"/>
            <consortium name="The Broad Institute Genome Sequencing Center for Infectious Disease"/>
            <person name="Wu L."/>
            <person name="Ma J."/>
        </authorList>
    </citation>
    <scope>NUCLEOTIDE SEQUENCE [LARGE SCALE GENOMIC DNA]</scope>
    <source>
        <strain evidence="3">JCM 3296</strain>
    </source>
</reference>
<dbReference type="InterPro" id="IPR053137">
    <property type="entry name" value="NLR-like"/>
</dbReference>
<dbReference type="InterPro" id="IPR002182">
    <property type="entry name" value="NB-ARC"/>
</dbReference>
<keyword evidence="2" id="KW-0547">Nucleotide-binding</keyword>
<keyword evidence="2" id="KW-0067">ATP-binding</keyword>
<dbReference type="PANTHER" id="PTHR46082">
    <property type="entry name" value="ATP/GTP-BINDING PROTEIN-RELATED"/>
    <property type="match status" value="1"/>
</dbReference>
<dbReference type="Pfam" id="PF00931">
    <property type="entry name" value="NB-ARC"/>
    <property type="match status" value="1"/>
</dbReference>
<evidence type="ECO:0000313" key="2">
    <source>
        <dbReference type="EMBL" id="GGU62722.1"/>
    </source>
</evidence>
<dbReference type="Gene3D" id="3.40.50.300">
    <property type="entry name" value="P-loop containing nucleotide triphosphate hydrolases"/>
    <property type="match status" value="1"/>
</dbReference>
<comment type="caution">
    <text evidence="2">The sequence shown here is derived from an EMBL/GenBank/DDBJ whole genome shotgun (WGS) entry which is preliminary data.</text>
</comment>
<protein>
    <submittedName>
        <fullName evidence="2">ATP-binding protein</fullName>
    </submittedName>
</protein>
<organism evidence="2 3">
    <name type="scientific">Lentzea flava</name>
    <dbReference type="NCBI Taxonomy" id="103732"/>
    <lineage>
        <taxon>Bacteria</taxon>
        <taxon>Bacillati</taxon>
        <taxon>Actinomycetota</taxon>
        <taxon>Actinomycetes</taxon>
        <taxon>Pseudonocardiales</taxon>
        <taxon>Pseudonocardiaceae</taxon>
        <taxon>Lentzea</taxon>
    </lineage>
</organism>
<dbReference type="EMBL" id="BMRE01000036">
    <property type="protein sequence ID" value="GGU62722.1"/>
    <property type="molecule type" value="Genomic_DNA"/>
</dbReference>
<keyword evidence="3" id="KW-1185">Reference proteome</keyword>
<dbReference type="SMART" id="SM00255">
    <property type="entry name" value="TIR"/>
    <property type="match status" value="1"/>
</dbReference>
<accession>A0ABQ2V048</accession>
<evidence type="ECO:0000313" key="3">
    <source>
        <dbReference type="Proteomes" id="UP000649573"/>
    </source>
</evidence>